<name>L0WIM2_9GAMM</name>
<dbReference type="RefSeq" id="WP_008927370.1">
    <property type="nucleotide sequence ID" value="NZ_AMRJ01000001.1"/>
</dbReference>
<evidence type="ECO:0000256" key="1">
    <source>
        <dbReference type="SAM" id="Phobius"/>
    </source>
</evidence>
<feature type="transmembrane region" description="Helical" evidence="1">
    <location>
        <begin position="6"/>
        <end position="28"/>
    </location>
</feature>
<organism evidence="2 3">
    <name type="scientific">Alcanivorax hongdengensis A-11-3</name>
    <dbReference type="NCBI Taxonomy" id="1177179"/>
    <lineage>
        <taxon>Bacteria</taxon>
        <taxon>Pseudomonadati</taxon>
        <taxon>Pseudomonadota</taxon>
        <taxon>Gammaproteobacteria</taxon>
        <taxon>Oceanospirillales</taxon>
        <taxon>Alcanivoracaceae</taxon>
        <taxon>Alcanivorax</taxon>
    </lineage>
</organism>
<dbReference type="STRING" id="1177179.A11A3_00895"/>
<proteinExistence type="predicted"/>
<dbReference type="EMBL" id="AMRJ01000001">
    <property type="protein sequence ID" value="EKF76007.1"/>
    <property type="molecule type" value="Genomic_DNA"/>
</dbReference>
<dbReference type="PATRIC" id="fig|1177179.3.peg.174"/>
<evidence type="ECO:0000313" key="2">
    <source>
        <dbReference type="EMBL" id="EKF76007.1"/>
    </source>
</evidence>
<gene>
    <name evidence="2" type="ORF">A11A3_00895</name>
</gene>
<protein>
    <recommendedName>
        <fullName evidence="4">FeoB-associated Cys-rich membrane protein</fullName>
    </recommendedName>
</protein>
<keyword evidence="1" id="KW-0812">Transmembrane</keyword>
<keyword evidence="3" id="KW-1185">Reference proteome</keyword>
<dbReference type="AlphaFoldDB" id="L0WIM2"/>
<reference evidence="2 3" key="1">
    <citation type="journal article" date="2012" name="J. Bacteriol.">
        <title>Genome Sequence of the Alkane-Degrading Bacterium Alcanivorax hongdengensis Type Strain A-11-3.</title>
        <authorList>
            <person name="Lai Q."/>
            <person name="Shao Z."/>
        </authorList>
    </citation>
    <scope>NUCLEOTIDE SEQUENCE [LARGE SCALE GENOMIC DNA]</scope>
    <source>
        <strain evidence="2 3">A-11-3</strain>
    </source>
</reference>
<comment type="caution">
    <text evidence="2">The sequence shown here is derived from an EMBL/GenBank/DDBJ whole genome shotgun (WGS) entry which is preliminary data.</text>
</comment>
<keyword evidence="1" id="KW-1133">Transmembrane helix</keyword>
<sequence length="70" mass="7483">MWQQLITYLIVALSAAWLVWHLFLPAALRQRLRPGKPVAQGCGSGGCNDCATGCAPTGAQPVVIKPAPRR</sequence>
<keyword evidence="1" id="KW-0472">Membrane</keyword>
<evidence type="ECO:0000313" key="3">
    <source>
        <dbReference type="Proteomes" id="UP000010164"/>
    </source>
</evidence>
<accession>L0WIM2</accession>
<evidence type="ECO:0008006" key="4">
    <source>
        <dbReference type="Google" id="ProtNLM"/>
    </source>
</evidence>
<dbReference type="Proteomes" id="UP000010164">
    <property type="component" value="Unassembled WGS sequence"/>
</dbReference>